<dbReference type="RefSeq" id="WP_106660415.1">
    <property type="nucleotide sequence ID" value="NZ_PJEO01000050.1"/>
</dbReference>
<evidence type="ECO:0000313" key="4">
    <source>
        <dbReference type="EMBL" id="PKQ44439.1"/>
    </source>
</evidence>
<dbReference type="EMBL" id="PJEO01000050">
    <property type="protein sequence ID" value="PKQ44439.1"/>
    <property type="molecule type" value="Genomic_DNA"/>
</dbReference>
<comment type="caution">
    <text evidence="4">The sequence shown here is derived from an EMBL/GenBank/DDBJ whole genome shotgun (WGS) entry which is preliminary data.</text>
</comment>
<feature type="transmembrane region" description="Helical" evidence="2">
    <location>
        <begin position="12"/>
        <end position="36"/>
    </location>
</feature>
<proteinExistence type="predicted"/>
<sequence>MITEIIKNNGNGYMNILTNIIQLGCIFVLFSVNGVWSQPNLNIEDHSGFDREMWPITGGIPFPKGAIFDINQIGIAGAVSQKRILSRWSDGSIKWVLLDYQKDLGANRKAIDQVLLSEKETNGLAMHMETEDFITVDTGILKFSISKRMFGFLDEAWLDLNKNGIYEPDEQLVNGKSGQSYFMDLQTTNPVRATTPYSNRNLRLGTSFPATNAIPTIEGGPEWMRSEGGGEERRKKAADGKYSAKVIEAGPLRTVVEIKGRLGASEEDSDYTIWVHAYKGKSFIRVQHNFVFRGDPQITNIRRMGLSLPLNFKTPPRFQAAGLPKSEFLSKKDTAYLFNTGPHNVFNLEHNGFTLDWEVGVGKKVTQGTEKTSGWIDVSSDKFGVTISIKDMAYMYPKELSYISENKTLNAWLWPDHGDLVLDLRASGWSKGMQGVSFTHDVFYAFHGPEDQEKEGVFASLAEDSPQPFVNPEWYGYKGTKAAGMIMPQDNIKFPKTEAFLATGTTFIDRSAIEFGWLGMLNYGDMMFMYAYQIGNKDLGTWGISNRKDDYDGWRRGNTMISYRKFMQYLRTGQYEYWKSASAHLKFIRDALIKHYSSEDSTVVGFGRRHSAYWGVTPQDENDRTGGVAWDGYGTNWLGHYLHWNLTGDWRTYEVMNEIRSAWNHWGNTDVDQLSGGAYVGLKTFGSVVGYEQAKKEADNFLVSAVKRTSIPGDEWRDNTWFMGYGLYLQDEEDPVVEEAILDWWKANKHNKDMWGLYWHRESMAAVYWAARNEKEIRESVYSELSTLGSIESQESPRITAQRTLYENLGISGLFNCDMVYLANAVAPKYWRAKDDIMQLQWDEPLGMAVIDHYREYGEPFAPPTHKEKEFDVRVTSSTSNTLELMVTLKALSDIQLDVLNKTGKVIWQFKKEGLHKGEVPISFKGDSDQEMVEGLSEVYFVRLQVGDDRIIKKFTLY</sequence>
<reference evidence="4 5" key="1">
    <citation type="submission" date="2017-12" db="EMBL/GenBank/DDBJ databases">
        <title>Confluentibacter flavum sp. nov., isolated from the saline lake.</title>
        <authorList>
            <person name="Yu L."/>
        </authorList>
    </citation>
    <scope>NUCLEOTIDE SEQUENCE [LARGE SCALE GENOMIC DNA]</scope>
    <source>
        <strain evidence="4 5">3B</strain>
    </source>
</reference>
<feature type="compositionally biased region" description="Basic and acidic residues" evidence="1">
    <location>
        <begin position="224"/>
        <end position="237"/>
    </location>
</feature>
<name>A0A2N3HHJ9_9FLAO</name>
<dbReference type="AlphaFoldDB" id="A0A2N3HHJ9"/>
<evidence type="ECO:0000259" key="3">
    <source>
        <dbReference type="Pfam" id="PF21345"/>
    </source>
</evidence>
<evidence type="ECO:0000313" key="5">
    <source>
        <dbReference type="Proteomes" id="UP000233435"/>
    </source>
</evidence>
<accession>A0A2N3HHJ9</accession>
<keyword evidence="5" id="KW-1185">Reference proteome</keyword>
<dbReference type="Pfam" id="PF21345">
    <property type="entry name" value="PcRGLX_2nd"/>
    <property type="match status" value="1"/>
</dbReference>
<keyword evidence="2" id="KW-0812">Transmembrane</keyword>
<gene>
    <name evidence="4" type="ORF">CSW08_13590</name>
</gene>
<protein>
    <recommendedName>
        <fullName evidence="3">PcRGLX/YetA-like central beta-sandwich domain-containing protein</fullName>
    </recommendedName>
</protein>
<keyword evidence="2" id="KW-1133">Transmembrane helix</keyword>
<dbReference type="Proteomes" id="UP000233435">
    <property type="component" value="Unassembled WGS sequence"/>
</dbReference>
<dbReference type="InterPro" id="IPR048330">
    <property type="entry name" value="PcRGLX/YetA_2nd"/>
</dbReference>
<keyword evidence="2" id="KW-0472">Membrane</keyword>
<evidence type="ECO:0000256" key="1">
    <source>
        <dbReference type="SAM" id="MobiDB-lite"/>
    </source>
</evidence>
<evidence type="ECO:0000256" key="2">
    <source>
        <dbReference type="SAM" id="Phobius"/>
    </source>
</evidence>
<feature type="region of interest" description="Disordered" evidence="1">
    <location>
        <begin position="215"/>
        <end position="237"/>
    </location>
</feature>
<dbReference type="OrthoDB" id="262615at2"/>
<organism evidence="4 5">
    <name type="scientific">Confluentibacter flavum</name>
    <dbReference type="NCBI Taxonomy" id="1909700"/>
    <lineage>
        <taxon>Bacteria</taxon>
        <taxon>Pseudomonadati</taxon>
        <taxon>Bacteroidota</taxon>
        <taxon>Flavobacteriia</taxon>
        <taxon>Flavobacteriales</taxon>
        <taxon>Flavobacteriaceae</taxon>
        <taxon>Confluentibacter</taxon>
    </lineage>
</organism>
<feature type="domain" description="PcRGLX/YetA-like central beta-sandwich" evidence="3">
    <location>
        <begin position="234"/>
        <end position="312"/>
    </location>
</feature>